<dbReference type="PANTHER" id="PTHR32552">
    <property type="entry name" value="FERRICHROME IRON RECEPTOR-RELATED"/>
    <property type="match status" value="1"/>
</dbReference>
<comment type="subcellular location">
    <subcellularLocation>
        <location evidence="1 11">Cell outer membrane</location>
        <topology evidence="1 11">Multi-pass membrane protein</topology>
    </subcellularLocation>
</comment>
<comment type="similarity">
    <text evidence="11 12">Belongs to the TonB-dependent receptor family.</text>
</comment>
<keyword evidence="13" id="KW-0732">Signal</keyword>
<keyword evidence="7" id="KW-0406">Ion transport</keyword>
<evidence type="ECO:0000256" key="8">
    <source>
        <dbReference type="ARBA" id="ARBA00023077"/>
    </source>
</evidence>
<evidence type="ECO:0000256" key="12">
    <source>
        <dbReference type="RuleBase" id="RU003357"/>
    </source>
</evidence>
<evidence type="ECO:0000259" key="15">
    <source>
        <dbReference type="Pfam" id="PF07715"/>
    </source>
</evidence>
<keyword evidence="16" id="KW-0675">Receptor</keyword>
<feature type="chain" id="PRO_5025641968" evidence="13">
    <location>
        <begin position="25"/>
        <end position="745"/>
    </location>
</feature>
<dbReference type="PROSITE" id="PS52016">
    <property type="entry name" value="TONB_DEPENDENT_REC_3"/>
    <property type="match status" value="1"/>
</dbReference>
<evidence type="ECO:0000256" key="7">
    <source>
        <dbReference type="ARBA" id="ARBA00023065"/>
    </source>
</evidence>
<feature type="domain" description="TonB-dependent receptor plug" evidence="15">
    <location>
        <begin position="42"/>
        <end position="153"/>
    </location>
</feature>
<dbReference type="SUPFAM" id="SSF56935">
    <property type="entry name" value="Porins"/>
    <property type="match status" value="1"/>
</dbReference>
<keyword evidence="6" id="KW-0408">Iron</keyword>
<keyword evidence="8 12" id="KW-0798">TonB box</keyword>
<dbReference type="KEGG" id="kim:G3T16_03525"/>
<dbReference type="InterPro" id="IPR036942">
    <property type="entry name" value="Beta-barrel_TonB_sf"/>
</dbReference>
<dbReference type="InterPro" id="IPR000531">
    <property type="entry name" value="Beta-barrel_TonB"/>
</dbReference>
<evidence type="ECO:0000256" key="11">
    <source>
        <dbReference type="PROSITE-ProRule" id="PRU01360"/>
    </source>
</evidence>
<dbReference type="AlphaFoldDB" id="A0A6C0TXV9"/>
<evidence type="ECO:0000313" key="17">
    <source>
        <dbReference type="Proteomes" id="UP000477680"/>
    </source>
</evidence>
<keyword evidence="9 11" id="KW-0472">Membrane</keyword>
<keyword evidence="4" id="KW-0410">Iron transport</keyword>
<dbReference type="Proteomes" id="UP000477680">
    <property type="component" value="Chromosome"/>
</dbReference>
<dbReference type="GO" id="GO:0006826">
    <property type="term" value="P:iron ion transport"/>
    <property type="evidence" value="ECO:0007669"/>
    <property type="project" value="UniProtKB-KW"/>
</dbReference>
<name>A0A6C0TXV9_9GAMM</name>
<sequence>MRRTRIIASILPALYFVQPLPLNAQTYLEEITVTATKRSESLQDVPLAISAIATDTMEKRGLAEFNDYLPMIPGVAFQDRGAGRNKIVIRGISSGADPAETPTVATYFGEVLVSVLPTTQQSSPNIKLFDIERVEVLRGPQGTLYGAGSMGGTVRILPAQPDLYEHEVLAQASLNTTAHSKQLGSDFGGAVNIPLIEGKLAVRAAAYHYLDAGFVDNAVTPIPEFDVPNFSKKDVNEVTVTGMRVSAKLQATERLALTTMVFYQDTEADALQEHNPVQAGKFVQKRYAQEKLGDRMKIANIDISYDADMFNFFSTTSYLERSTKQTRDIFGFFGIPAALLDNQNGNFFSQEFRMSSQSESPFQWIGGVYYSLEEGKMRQNGHFSGTTVDAERRFQNLLLGAPVLGPNDDPFPWVRSVTRPETEQIAAFGEISYAITQRLTATVGGRMMKYNQTVDRSHEASLLEGDAVEDSVMMSEKTFTPKFHFKYAQNDDISYYTQAAKGFRIGGTNQRLPSLCDADLANLGLSAAPESTESDSIWSYEAGAKARLADGRVTLNTAAFKIDWRDIQTNIVMPTCGFQTASNAGKASSKGVEVELIAALTDDWSIDLSASWINAVLEEDTIPESGLEGRKGDRLPGLPKYNLHGGIQYDFALRDHIDAFVRSDASYVGGYYNSFTNARLGSGESGDYILFDFRAGITVASWSIEAFVKNAFDKTVILLSDPEFPDGRETVGRPRTIGVTARYRM</sequence>
<keyword evidence="2 11" id="KW-0813">Transport</keyword>
<evidence type="ECO:0000256" key="10">
    <source>
        <dbReference type="ARBA" id="ARBA00023237"/>
    </source>
</evidence>
<keyword evidence="5 11" id="KW-0812">Transmembrane</keyword>
<dbReference type="Pfam" id="PF00593">
    <property type="entry name" value="TonB_dep_Rec_b-barrel"/>
    <property type="match status" value="1"/>
</dbReference>
<evidence type="ECO:0000256" key="13">
    <source>
        <dbReference type="SAM" id="SignalP"/>
    </source>
</evidence>
<evidence type="ECO:0000256" key="6">
    <source>
        <dbReference type="ARBA" id="ARBA00023004"/>
    </source>
</evidence>
<dbReference type="RefSeq" id="WP_163493856.1">
    <property type="nucleotide sequence ID" value="NZ_CP048711.1"/>
</dbReference>
<dbReference type="Pfam" id="PF07715">
    <property type="entry name" value="Plug"/>
    <property type="match status" value="1"/>
</dbReference>
<evidence type="ECO:0000256" key="1">
    <source>
        <dbReference type="ARBA" id="ARBA00004571"/>
    </source>
</evidence>
<feature type="domain" description="TonB-dependent receptor-like beta-barrel" evidence="14">
    <location>
        <begin position="295"/>
        <end position="710"/>
    </location>
</feature>
<evidence type="ECO:0000256" key="5">
    <source>
        <dbReference type="ARBA" id="ARBA00022692"/>
    </source>
</evidence>
<dbReference type="GO" id="GO:0009279">
    <property type="term" value="C:cell outer membrane"/>
    <property type="evidence" value="ECO:0007669"/>
    <property type="project" value="UniProtKB-SubCell"/>
</dbReference>
<dbReference type="EMBL" id="CP048711">
    <property type="protein sequence ID" value="QIB64606.1"/>
    <property type="molecule type" value="Genomic_DNA"/>
</dbReference>
<evidence type="ECO:0000256" key="4">
    <source>
        <dbReference type="ARBA" id="ARBA00022496"/>
    </source>
</evidence>
<dbReference type="InterPro" id="IPR039426">
    <property type="entry name" value="TonB-dep_rcpt-like"/>
</dbReference>
<dbReference type="Gene3D" id="2.40.170.20">
    <property type="entry name" value="TonB-dependent receptor, beta-barrel domain"/>
    <property type="match status" value="1"/>
</dbReference>
<reference evidence="16 17" key="1">
    <citation type="submission" date="2020-02" db="EMBL/GenBank/DDBJ databases">
        <title>Genome sequencing for Kineobactrum sp. M2.</title>
        <authorList>
            <person name="Park S.-J."/>
        </authorList>
    </citation>
    <scope>NUCLEOTIDE SEQUENCE [LARGE SCALE GENOMIC DNA]</scope>
    <source>
        <strain evidence="16 17">M2</strain>
    </source>
</reference>
<keyword evidence="3 11" id="KW-1134">Transmembrane beta strand</keyword>
<evidence type="ECO:0000256" key="9">
    <source>
        <dbReference type="ARBA" id="ARBA00023136"/>
    </source>
</evidence>
<feature type="signal peptide" evidence="13">
    <location>
        <begin position="1"/>
        <end position="24"/>
    </location>
</feature>
<gene>
    <name evidence="16" type="ORF">G3T16_03525</name>
</gene>
<keyword evidence="10 11" id="KW-0998">Cell outer membrane</keyword>
<accession>A0A6C0TXV9</accession>
<evidence type="ECO:0000259" key="14">
    <source>
        <dbReference type="Pfam" id="PF00593"/>
    </source>
</evidence>
<evidence type="ECO:0000313" key="16">
    <source>
        <dbReference type="EMBL" id="QIB64606.1"/>
    </source>
</evidence>
<dbReference type="InterPro" id="IPR012910">
    <property type="entry name" value="Plug_dom"/>
</dbReference>
<evidence type="ECO:0000256" key="2">
    <source>
        <dbReference type="ARBA" id="ARBA00022448"/>
    </source>
</evidence>
<dbReference type="PANTHER" id="PTHR32552:SF81">
    <property type="entry name" value="TONB-DEPENDENT OUTER MEMBRANE RECEPTOR"/>
    <property type="match status" value="1"/>
</dbReference>
<organism evidence="16 17">
    <name type="scientific">Kineobactrum salinum</name>
    <dbReference type="NCBI Taxonomy" id="2708301"/>
    <lineage>
        <taxon>Bacteria</taxon>
        <taxon>Pseudomonadati</taxon>
        <taxon>Pseudomonadota</taxon>
        <taxon>Gammaproteobacteria</taxon>
        <taxon>Cellvibrionales</taxon>
        <taxon>Halieaceae</taxon>
        <taxon>Kineobactrum</taxon>
    </lineage>
</organism>
<keyword evidence="17" id="KW-1185">Reference proteome</keyword>
<protein>
    <submittedName>
        <fullName evidence="16">TonB-dependent receptor</fullName>
    </submittedName>
</protein>
<evidence type="ECO:0000256" key="3">
    <source>
        <dbReference type="ARBA" id="ARBA00022452"/>
    </source>
</evidence>
<proteinExistence type="inferred from homology"/>